<organism evidence="2 3">
    <name type="scientific">Edaphochlamys debaryana</name>
    <dbReference type="NCBI Taxonomy" id="47281"/>
    <lineage>
        <taxon>Eukaryota</taxon>
        <taxon>Viridiplantae</taxon>
        <taxon>Chlorophyta</taxon>
        <taxon>core chlorophytes</taxon>
        <taxon>Chlorophyceae</taxon>
        <taxon>CS clade</taxon>
        <taxon>Chlamydomonadales</taxon>
        <taxon>Chlamydomonadales incertae sedis</taxon>
        <taxon>Edaphochlamys</taxon>
    </lineage>
</organism>
<dbReference type="Proteomes" id="UP000612055">
    <property type="component" value="Unassembled WGS sequence"/>
</dbReference>
<comment type="caution">
    <text evidence="2">The sequence shown here is derived from an EMBL/GenBank/DDBJ whole genome shotgun (WGS) entry which is preliminary data.</text>
</comment>
<gene>
    <name evidence="2" type="ORF">HYH03_008723</name>
</gene>
<keyword evidence="3" id="KW-1185">Reference proteome</keyword>
<evidence type="ECO:0000256" key="1">
    <source>
        <dbReference type="SAM" id="Coils"/>
    </source>
</evidence>
<name>A0A836BXZ5_9CHLO</name>
<dbReference type="OrthoDB" id="534312at2759"/>
<keyword evidence="1" id="KW-0175">Coiled coil</keyword>
<dbReference type="InterPro" id="IPR036410">
    <property type="entry name" value="HSP_DnaJ_Cys-rich_dom_sf"/>
</dbReference>
<dbReference type="SUPFAM" id="SSF57938">
    <property type="entry name" value="DnaJ/Hsp40 cysteine-rich domain"/>
    <property type="match status" value="1"/>
</dbReference>
<dbReference type="AlphaFoldDB" id="A0A836BXZ5"/>
<accession>A0A836BXZ5</accession>
<proteinExistence type="predicted"/>
<sequence length="213" mass="21889">MACVSCEVGKSSHAEGAQTDKARAGASVEASVCPECHGTGSLIEFYNHRRLESYCKNCEGRGVRVFRNGVEVKEGAKAAPASLHSGNVAGPAGVVALHASLRAGPGAGGDSDEEDGEAAAKRVAALEQDLARLEAKEAAYKQERADALALADQPAAPGVDRAGRDAAARQLAAALQAQLGRVGQAVARRRAQLERLRVRLGRVEGAGEAAGEA</sequence>
<dbReference type="EMBL" id="JAEHOE010000040">
    <property type="protein sequence ID" value="KAG2493060.1"/>
    <property type="molecule type" value="Genomic_DNA"/>
</dbReference>
<reference evidence="2" key="1">
    <citation type="journal article" date="2020" name="bioRxiv">
        <title>Comparative genomics of Chlamydomonas.</title>
        <authorList>
            <person name="Craig R.J."/>
            <person name="Hasan A.R."/>
            <person name="Ness R.W."/>
            <person name="Keightley P.D."/>
        </authorList>
    </citation>
    <scope>NUCLEOTIDE SEQUENCE</scope>
    <source>
        <strain evidence="2">CCAP 11/70</strain>
    </source>
</reference>
<feature type="coiled-coil region" evidence="1">
    <location>
        <begin position="116"/>
        <end position="150"/>
    </location>
</feature>
<evidence type="ECO:0000313" key="3">
    <source>
        <dbReference type="Proteomes" id="UP000612055"/>
    </source>
</evidence>
<evidence type="ECO:0000313" key="2">
    <source>
        <dbReference type="EMBL" id="KAG2493060.1"/>
    </source>
</evidence>
<dbReference type="Gene3D" id="6.20.20.10">
    <property type="match status" value="1"/>
</dbReference>
<protein>
    <submittedName>
        <fullName evidence="2">Uncharacterized protein</fullName>
    </submittedName>
</protein>